<dbReference type="Proteomes" id="UP001501490">
    <property type="component" value="Unassembled WGS sequence"/>
</dbReference>
<keyword evidence="6" id="KW-1185">Reference proteome</keyword>
<evidence type="ECO:0000313" key="5">
    <source>
        <dbReference type="EMBL" id="GAA3624648.1"/>
    </source>
</evidence>
<gene>
    <name evidence="5" type="ORF">GCM10022236_28680</name>
</gene>
<keyword evidence="3" id="KW-0378">Hydrolase</keyword>
<feature type="domain" description="Peptidase M20 dimerisation" evidence="4">
    <location>
        <begin position="194"/>
        <end position="342"/>
    </location>
</feature>
<dbReference type="InterPro" id="IPR011650">
    <property type="entry name" value="Peptidase_M20_dimer"/>
</dbReference>
<name>A0ABP7A4C8_9ACTN</name>
<dbReference type="PANTHER" id="PTHR43270">
    <property type="entry name" value="BETA-ALA-HIS DIPEPTIDASE"/>
    <property type="match status" value="1"/>
</dbReference>
<dbReference type="PANTHER" id="PTHR43270:SF12">
    <property type="entry name" value="SUCCINYL-DIAMINOPIMELATE DESUCCINYLASE"/>
    <property type="match status" value="1"/>
</dbReference>
<comment type="caution">
    <text evidence="5">The sequence shown here is derived from an EMBL/GenBank/DDBJ whole genome shotgun (WGS) entry which is preliminary data.</text>
</comment>
<evidence type="ECO:0000256" key="1">
    <source>
        <dbReference type="ARBA" id="ARBA00022670"/>
    </source>
</evidence>
<dbReference type="InterPro" id="IPR051458">
    <property type="entry name" value="Cyt/Met_Dipeptidase"/>
</dbReference>
<evidence type="ECO:0000259" key="4">
    <source>
        <dbReference type="Pfam" id="PF07687"/>
    </source>
</evidence>
<dbReference type="SUPFAM" id="SSF53187">
    <property type="entry name" value="Zn-dependent exopeptidases"/>
    <property type="match status" value="1"/>
</dbReference>
<reference evidence="6" key="1">
    <citation type="journal article" date="2019" name="Int. J. Syst. Evol. Microbiol.">
        <title>The Global Catalogue of Microorganisms (GCM) 10K type strain sequencing project: providing services to taxonomists for standard genome sequencing and annotation.</title>
        <authorList>
            <consortium name="The Broad Institute Genomics Platform"/>
            <consortium name="The Broad Institute Genome Sequencing Center for Infectious Disease"/>
            <person name="Wu L."/>
            <person name="Ma J."/>
        </authorList>
    </citation>
    <scope>NUCLEOTIDE SEQUENCE [LARGE SCALE GENOMIC DNA]</scope>
    <source>
        <strain evidence="6">JCM 16929</strain>
    </source>
</reference>
<dbReference type="NCBIfam" id="NF005914">
    <property type="entry name" value="PRK07907.1"/>
    <property type="match status" value="1"/>
</dbReference>
<dbReference type="InterPro" id="IPR002933">
    <property type="entry name" value="Peptidase_M20"/>
</dbReference>
<dbReference type="RefSeq" id="WP_344805663.1">
    <property type="nucleotide sequence ID" value="NZ_BAABAB010000021.1"/>
</dbReference>
<evidence type="ECO:0000256" key="3">
    <source>
        <dbReference type="ARBA" id="ARBA00022801"/>
    </source>
</evidence>
<keyword evidence="1" id="KW-0645">Protease</keyword>
<accession>A0ABP7A4C8</accession>
<dbReference type="Gene3D" id="3.30.70.360">
    <property type="match status" value="1"/>
</dbReference>
<dbReference type="EMBL" id="BAABAB010000021">
    <property type="protein sequence ID" value="GAA3624648.1"/>
    <property type="molecule type" value="Genomic_DNA"/>
</dbReference>
<sequence length="450" mass="46993">MTTIDPEQRIDDVLPGVLADLEQLVAIESVSADPARAGEVARSAEQVAERFRAAGCPDVRTVSAAAGAPAVIGRFPAPEGMPTVCLYAHHDVQPEGDPAQWTSPPYAPEERDGRLYGRGSGDDKGGIAVHLAALRAYDGHPPVGVTLFVEGEEEVGSPTLGALLAENRDALAADVFVIADSWNWGVGRPSFTTSLRGLVDCVVEVRTLDHGIHSGGFGGVVPDALTTLCRLLATLHDERGNVAVAGLATSEPPDLAYDEARLRAETGLLDGVDFIGDGSVVDRLWCKPAIAVIALDTTPIAQASNTIIPSARAKISLRLAPGDDAQRALARLTEHLESHASWGARVTVHPGDTGQPSRIAATGPIADVARAAFARAWGTEVVEMGQGGSIPMVAEFQQAFPAATVLVTAVCDPDSRMHGVDESVHLGDLRKAALAETLLLGGLAELADSR</sequence>
<dbReference type="Gene3D" id="3.40.630.10">
    <property type="entry name" value="Zn peptidases"/>
    <property type="match status" value="1"/>
</dbReference>
<evidence type="ECO:0000256" key="2">
    <source>
        <dbReference type="ARBA" id="ARBA00022723"/>
    </source>
</evidence>
<dbReference type="Pfam" id="PF01546">
    <property type="entry name" value="Peptidase_M20"/>
    <property type="match status" value="1"/>
</dbReference>
<keyword evidence="2" id="KW-0479">Metal-binding</keyword>
<evidence type="ECO:0000313" key="6">
    <source>
        <dbReference type="Proteomes" id="UP001501490"/>
    </source>
</evidence>
<organism evidence="5 6">
    <name type="scientific">Microlunatus ginsengisoli</name>
    <dbReference type="NCBI Taxonomy" id="363863"/>
    <lineage>
        <taxon>Bacteria</taxon>
        <taxon>Bacillati</taxon>
        <taxon>Actinomycetota</taxon>
        <taxon>Actinomycetes</taxon>
        <taxon>Propionibacteriales</taxon>
        <taxon>Propionibacteriaceae</taxon>
        <taxon>Microlunatus</taxon>
    </lineage>
</organism>
<dbReference type="Pfam" id="PF07687">
    <property type="entry name" value="M20_dimer"/>
    <property type="match status" value="1"/>
</dbReference>
<proteinExistence type="predicted"/>
<protein>
    <submittedName>
        <fullName evidence="5">M20/M25/M40 family metallo-hydrolase</fullName>
    </submittedName>
</protein>